<dbReference type="GO" id="GO:0031515">
    <property type="term" value="C:tRNA (m1A) methyltransferase complex"/>
    <property type="evidence" value="ECO:0007669"/>
    <property type="project" value="InterPro"/>
</dbReference>
<dbReference type="InterPro" id="IPR036249">
    <property type="entry name" value="Thioredoxin-like_sf"/>
</dbReference>
<evidence type="ECO:0000256" key="6">
    <source>
        <dbReference type="ARBA" id="ARBA00032319"/>
    </source>
</evidence>
<feature type="compositionally biased region" description="Basic and acidic residues" evidence="7">
    <location>
        <begin position="119"/>
        <end position="131"/>
    </location>
</feature>
<dbReference type="Gene3D" id="3.40.30.10">
    <property type="entry name" value="Glutaredoxin"/>
    <property type="match status" value="1"/>
</dbReference>
<sequence length="1083" mass="120897">MEEGIKNGEFVVVQRGAYQRVILFQEEQTMIFGKGQSQQEILLKKAAGQPFYSAFRIVALPLDEYPPKVESSSEQKGNKNRGKAGNKPARKLYSLEKATEPASKSFSQLTYEAEAPLPKGKDNRNIIDDKSSQPLGQSDIHNLKDQGLTSQEILTTIISSSKSFVHKTEYSQEKYLRKKEKVHGDLLLFLKPDLAIVTEYFFKKDPMKVLGLRLDTVSQILSYANVHANEKFLVYENGANGLLVAGMLQRMGGLGTLLHCHAGTNPQQQALSYLNLSEVVKQPLRNLDIFYLIKGRGINKSLRESAANGDKFDEEMVASLSSEDHDSPLCKKPKRDSVQDEDIRMETSDDKCPKSDSPLLATTNSSSTKPSSCNRNENEKSLEMLNSTKFHGLVICGREHPLSVFQRLLPHLLPSSPFVIYSGYPERLKMNSNGEDCSDEKDSLVRTTSFHSWVYTLIDVYASWAGPCVSMVNILKRVKVEVNDDRLWYGMACSDSIDDLMRFKDQSEPCWLFCAGGKPIRVLRGSHVPNLVNAIKSEFAHELECIEGKSRRNFVLSLHSFKMIKKIISECILTVKFNLCKISIDDEASRKLKIEAEAAKLAQFVVEEEAAESLNEIRRESSLSLMTALEPYTVAIIQPFLVEDGKAKEIVDFLAGDFKVGWSSPNSDRSLICAIFSRKIEQQINMKMTEDWARKLYRIPYEVPDPNQEFIDMPLQGDDGKGDDDASVAGGDEDEEGGGKTPKPQVTKSSGRPRRKMLEVPIPEGLVGECVGLLLEHEEIKALAMKKQKPVGTLLETADDWMRLKIGPLKYTDALEIAPYSLHGVYGKGDQLCGVWCPRKYEDKRFAILNFFPTFMETLLQYTTIESGKYSVAIFSANVMDTIKDNAEVQANKTDIVAEGKMKISIPMADEMLKSWEVKGADIMTKKANLITNEVYVVSFNPKNTSLKSALATMVPMHVSKDEVFGRKETSKLFPDLKLPPVEETLPEQVLEKFLARGKPRIPSLTAMDDLGEPVMPEVAEEGESGEGEEETAAPTTATGEAPPSDAAPPNPAGDEEKEQEHENVQSPKPAEEEDDDEEEEED</sequence>
<evidence type="ECO:0000313" key="8">
    <source>
        <dbReference type="EMBL" id="OXA60767.1"/>
    </source>
</evidence>
<feature type="region of interest" description="Disordered" evidence="7">
    <location>
        <begin position="117"/>
        <end position="142"/>
    </location>
</feature>
<feature type="compositionally biased region" description="Acidic residues" evidence="7">
    <location>
        <begin position="1019"/>
        <end position="1032"/>
    </location>
</feature>
<keyword evidence="5" id="KW-0539">Nucleus</keyword>
<feature type="region of interest" description="Disordered" evidence="7">
    <location>
        <begin position="1004"/>
        <end position="1083"/>
    </location>
</feature>
<evidence type="ECO:0000256" key="5">
    <source>
        <dbReference type="ARBA" id="ARBA00023242"/>
    </source>
</evidence>
<comment type="caution">
    <text evidence="8">The sequence shown here is derived from an EMBL/GenBank/DDBJ whole genome shotgun (WGS) entry which is preliminary data.</text>
</comment>
<comment type="similarity">
    <text evidence="2">Belongs to the TRM6/GCD10 family.</text>
</comment>
<organism evidence="8 9">
    <name type="scientific">Folsomia candida</name>
    <name type="common">Springtail</name>
    <dbReference type="NCBI Taxonomy" id="158441"/>
    <lineage>
        <taxon>Eukaryota</taxon>
        <taxon>Metazoa</taxon>
        <taxon>Ecdysozoa</taxon>
        <taxon>Arthropoda</taxon>
        <taxon>Hexapoda</taxon>
        <taxon>Collembola</taxon>
        <taxon>Entomobryomorpha</taxon>
        <taxon>Isotomoidea</taxon>
        <taxon>Isotomidae</taxon>
        <taxon>Proisotominae</taxon>
        <taxon>Folsomia</taxon>
    </lineage>
</organism>
<comment type="subcellular location">
    <subcellularLocation>
        <location evidence="1">Nucleus</location>
    </subcellularLocation>
</comment>
<protein>
    <recommendedName>
        <fullName evidence="3">tRNA (adenine(58)-N(1))-methyltransferase non-catalytic subunit TRM6</fullName>
    </recommendedName>
    <alternativeName>
        <fullName evidence="6">tRNA(m1A58)-methyltransferase subunit TRM6</fullName>
    </alternativeName>
</protein>
<dbReference type="Proteomes" id="UP000198287">
    <property type="component" value="Unassembled WGS sequence"/>
</dbReference>
<feature type="region of interest" description="Disordered" evidence="7">
    <location>
        <begin position="317"/>
        <end position="378"/>
    </location>
</feature>
<dbReference type="SUPFAM" id="SSF52833">
    <property type="entry name" value="Thioredoxin-like"/>
    <property type="match status" value="1"/>
</dbReference>
<feature type="compositionally biased region" description="Basic and acidic residues" evidence="7">
    <location>
        <begin position="322"/>
        <end position="354"/>
    </location>
</feature>
<dbReference type="PANTHER" id="PTHR12945:SF0">
    <property type="entry name" value="TRNA (ADENINE(58)-N(1))-METHYLTRANSFERASE NON-CATALYTIC SUBUNIT TRM6"/>
    <property type="match status" value="1"/>
</dbReference>
<evidence type="ECO:0000313" key="9">
    <source>
        <dbReference type="Proteomes" id="UP000198287"/>
    </source>
</evidence>
<dbReference type="GO" id="GO:0030488">
    <property type="term" value="P:tRNA methylation"/>
    <property type="evidence" value="ECO:0007669"/>
    <property type="project" value="InterPro"/>
</dbReference>
<dbReference type="STRING" id="158441.A0A226EUD8"/>
<evidence type="ECO:0000256" key="3">
    <source>
        <dbReference type="ARBA" id="ARBA00021704"/>
    </source>
</evidence>
<keyword evidence="9" id="KW-1185">Reference proteome</keyword>
<dbReference type="EMBL" id="LNIX01000002">
    <property type="protein sequence ID" value="OXA60767.1"/>
    <property type="molecule type" value="Genomic_DNA"/>
</dbReference>
<gene>
    <name evidence="8" type="ORF">Fcan01_05782</name>
</gene>
<dbReference type="PANTHER" id="PTHR12945">
    <property type="entry name" value="TRANSLATION INITIATION FACTOR EIF3-RELATED"/>
    <property type="match status" value="1"/>
</dbReference>
<dbReference type="OrthoDB" id="10254665at2759"/>
<feature type="compositionally biased region" description="Acidic residues" evidence="7">
    <location>
        <begin position="1072"/>
        <end position="1083"/>
    </location>
</feature>
<evidence type="ECO:0000256" key="2">
    <source>
        <dbReference type="ARBA" id="ARBA00008320"/>
    </source>
</evidence>
<dbReference type="GO" id="GO:0005634">
    <property type="term" value="C:nucleus"/>
    <property type="evidence" value="ECO:0007669"/>
    <property type="project" value="UniProtKB-SubCell"/>
</dbReference>
<feature type="compositionally biased region" description="Acidic residues" evidence="7">
    <location>
        <begin position="725"/>
        <end position="736"/>
    </location>
</feature>
<accession>A0A226EUD8</accession>
<feature type="compositionally biased region" description="Low complexity" evidence="7">
    <location>
        <begin position="1033"/>
        <end position="1045"/>
    </location>
</feature>
<evidence type="ECO:0000256" key="1">
    <source>
        <dbReference type="ARBA" id="ARBA00004123"/>
    </source>
</evidence>
<feature type="region of interest" description="Disordered" evidence="7">
    <location>
        <begin position="708"/>
        <end position="755"/>
    </location>
</feature>
<name>A0A226EUD8_FOLCA</name>
<feature type="compositionally biased region" description="Basic and acidic residues" evidence="7">
    <location>
        <begin position="67"/>
        <end position="77"/>
    </location>
</feature>
<feature type="compositionally biased region" description="Basic residues" evidence="7">
    <location>
        <begin position="78"/>
        <end position="89"/>
    </location>
</feature>
<evidence type="ECO:0000256" key="4">
    <source>
        <dbReference type="ARBA" id="ARBA00022694"/>
    </source>
</evidence>
<feature type="region of interest" description="Disordered" evidence="7">
    <location>
        <begin position="67"/>
        <end position="89"/>
    </location>
</feature>
<evidence type="ECO:0000256" key="7">
    <source>
        <dbReference type="SAM" id="MobiDB-lite"/>
    </source>
</evidence>
<dbReference type="AlphaFoldDB" id="A0A226EUD8"/>
<keyword evidence="4" id="KW-0819">tRNA processing</keyword>
<feature type="compositionally biased region" description="Polar residues" evidence="7">
    <location>
        <begin position="360"/>
        <end position="375"/>
    </location>
</feature>
<dbReference type="InterPro" id="IPR017423">
    <property type="entry name" value="TRM6"/>
</dbReference>
<reference evidence="8 9" key="1">
    <citation type="submission" date="2015-12" db="EMBL/GenBank/DDBJ databases">
        <title>The genome of Folsomia candida.</title>
        <authorList>
            <person name="Faddeeva A."/>
            <person name="Derks M.F."/>
            <person name="Anvar Y."/>
            <person name="Smit S."/>
            <person name="Van Straalen N."/>
            <person name="Roelofs D."/>
        </authorList>
    </citation>
    <scope>NUCLEOTIDE SEQUENCE [LARGE SCALE GENOMIC DNA]</scope>
    <source>
        <strain evidence="8 9">VU population</strain>
        <tissue evidence="8">Whole body</tissue>
    </source>
</reference>
<dbReference type="Pfam" id="PF04189">
    <property type="entry name" value="Gcd10p"/>
    <property type="match status" value="1"/>
</dbReference>
<proteinExistence type="inferred from homology"/>